<dbReference type="InterPro" id="IPR013083">
    <property type="entry name" value="Znf_RING/FYVE/PHD"/>
</dbReference>
<dbReference type="SUPFAM" id="SSF57850">
    <property type="entry name" value="RING/U-box"/>
    <property type="match status" value="1"/>
</dbReference>
<evidence type="ECO:0000313" key="6">
    <source>
        <dbReference type="EMBL" id="OMH84231.1"/>
    </source>
</evidence>
<dbReference type="Pfam" id="PF13639">
    <property type="entry name" value="zf-RING_2"/>
    <property type="match status" value="1"/>
</dbReference>
<dbReference type="GO" id="GO:0006511">
    <property type="term" value="P:ubiquitin-dependent protein catabolic process"/>
    <property type="evidence" value="ECO:0007669"/>
    <property type="project" value="TreeGrafter"/>
</dbReference>
<organism evidence="6 7">
    <name type="scientific">Zancudomyces culisetae</name>
    <name type="common">Gut fungus</name>
    <name type="synonym">Smittium culisetae</name>
    <dbReference type="NCBI Taxonomy" id="1213189"/>
    <lineage>
        <taxon>Eukaryota</taxon>
        <taxon>Fungi</taxon>
        <taxon>Fungi incertae sedis</taxon>
        <taxon>Zoopagomycota</taxon>
        <taxon>Kickxellomycotina</taxon>
        <taxon>Harpellomycetes</taxon>
        <taxon>Harpellales</taxon>
        <taxon>Legeriomycetaceae</taxon>
        <taxon>Zancudomyces</taxon>
    </lineage>
</organism>
<dbReference type="SMART" id="SM00184">
    <property type="entry name" value="RING"/>
    <property type="match status" value="1"/>
</dbReference>
<dbReference type="Proteomes" id="UP000188320">
    <property type="component" value="Unassembled WGS sequence"/>
</dbReference>
<evidence type="ECO:0000259" key="5">
    <source>
        <dbReference type="PROSITE" id="PS50089"/>
    </source>
</evidence>
<dbReference type="PANTHER" id="PTHR45931">
    <property type="entry name" value="SI:CH211-59O9.10"/>
    <property type="match status" value="1"/>
</dbReference>
<name>A0A1R1PTE9_ZANCU</name>
<evidence type="ECO:0000313" key="7">
    <source>
        <dbReference type="Proteomes" id="UP000188320"/>
    </source>
</evidence>
<reference evidence="7" key="1">
    <citation type="submission" date="2017-01" db="EMBL/GenBank/DDBJ databases">
        <authorList>
            <person name="Wang Y."/>
            <person name="White M."/>
            <person name="Kvist S."/>
            <person name="Moncalvo J.-M."/>
        </authorList>
    </citation>
    <scope>NUCLEOTIDE SEQUENCE [LARGE SCALE GENOMIC DNA]</scope>
    <source>
        <strain evidence="7">COL-18-3</strain>
    </source>
</reference>
<evidence type="ECO:0000256" key="2">
    <source>
        <dbReference type="ARBA" id="ARBA00022771"/>
    </source>
</evidence>
<proteinExistence type="predicted"/>
<dbReference type="InterPro" id="IPR001841">
    <property type="entry name" value="Znf_RING"/>
</dbReference>
<dbReference type="EMBL" id="LSSK01000231">
    <property type="protein sequence ID" value="OMH84231.1"/>
    <property type="molecule type" value="Genomic_DNA"/>
</dbReference>
<keyword evidence="1" id="KW-0479">Metal-binding</keyword>
<keyword evidence="6" id="KW-0675">Receptor</keyword>
<gene>
    <name evidence="6" type="ORF">AX774_g2250</name>
</gene>
<comment type="caution">
    <text evidence="6">The sequence shown here is derived from an EMBL/GenBank/DDBJ whole genome shotgun (WGS) entry which is preliminary data.</text>
</comment>
<dbReference type="OrthoDB" id="8062037at2759"/>
<dbReference type="PANTHER" id="PTHR45931:SF3">
    <property type="entry name" value="RING ZINC FINGER-CONTAINING PROTEIN"/>
    <property type="match status" value="1"/>
</dbReference>
<evidence type="ECO:0000256" key="3">
    <source>
        <dbReference type="ARBA" id="ARBA00022833"/>
    </source>
</evidence>
<dbReference type="AlphaFoldDB" id="A0A1R1PTE9"/>
<dbReference type="GO" id="GO:0008270">
    <property type="term" value="F:zinc ion binding"/>
    <property type="evidence" value="ECO:0007669"/>
    <property type="project" value="UniProtKB-KW"/>
</dbReference>
<sequence>METFTLSQEVISKLTSNNNHTPTLLFSPTSGSKTASNVSYTKGMRHLSTCAICIDDFVAGVKVRKLPCTHFFHTECIDPWLQKQSALCPVCKYDTRMLMSVDDYECEDFNAAPLLEDGGIEKEVGMRYYLNRLYTTALGKFGGKNKKNKNTIPVRRVSFERPKFATHHRTIRVEKPTDNI</sequence>
<dbReference type="CDD" id="cd16454">
    <property type="entry name" value="RING-H2_PA-TM-RING"/>
    <property type="match status" value="1"/>
</dbReference>
<dbReference type="InterPro" id="IPR051834">
    <property type="entry name" value="RING_finger_E3_ligase"/>
</dbReference>
<evidence type="ECO:0000256" key="1">
    <source>
        <dbReference type="ARBA" id="ARBA00022723"/>
    </source>
</evidence>
<dbReference type="GO" id="GO:0005634">
    <property type="term" value="C:nucleus"/>
    <property type="evidence" value="ECO:0007669"/>
    <property type="project" value="TreeGrafter"/>
</dbReference>
<protein>
    <submittedName>
        <fullName evidence="6">Receptor-like protein</fullName>
    </submittedName>
</protein>
<keyword evidence="7" id="KW-1185">Reference proteome</keyword>
<keyword evidence="3" id="KW-0862">Zinc</keyword>
<keyword evidence="2 4" id="KW-0863">Zinc-finger</keyword>
<feature type="domain" description="RING-type" evidence="5">
    <location>
        <begin position="50"/>
        <end position="92"/>
    </location>
</feature>
<dbReference type="Gene3D" id="3.30.40.10">
    <property type="entry name" value="Zinc/RING finger domain, C3HC4 (zinc finger)"/>
    <property type="match status" value="1"/>
</dbReference>
<dbReference type="GO" id="GO:0061630">
    <property type="term" value="F:ubiquitin protein ligase activity"/>
    <property type="evidence" value="ECO:0007669"/>
    <property type="project" value="TreeGrafter"/>
</dbReference>
<evidence type="ECO:0000256" key="4">
    <source>
        <dbReference type="PROSITE-ProRule" id="PRU00175"/>
    </source>
</evidence>
<dbReference type="PROSITE" id="PS50089">
    <property type="entry name" value="ZF_RING_2"/>
    <property type="match status" value="1"/>
</dbReference>
<accession>A0A1R1PTE9</accession>